<dbReference type="GO" id="GO:0046820">
    <property type="term" value="F:4-amino-4-deoxychorismate synthase activity"/>
    <property type="evidence" value="ECO:0007669"/>
    <property type="project" value="TreeGrafter"/>
</dbReference>
<sequence length="634" mass="72578">MKYITGRALPYDFSDTLRTLAQGDRPFVLLETGLVRGIDFKSYLFENPIEELIIETEDDIQDFFQSAQDFIENGLYLAGWFSYELGYLLEDKLKRFFPKKSLRYPLAWLGVFKQPKVFEHSEKGPWSVSSVKDLKDEISSLEIDTALGEYVESITKIKEFIRSGDTYQVNYTVRGRFSYSGDPIDLYENLRVKQPVPYGGVIRWKDLWILTLSPELFFRIEDGKISSKPMKGTVRRGMTLEEDDDLASWLMNDEKNRAENVMIVDLLRNDIGRVCEIGSVSVPKLFEVERYDTLFQMTSTVMGNLDKKAGLLDIFKAIFPCGSVTGAPKIRTMEIIGELEKSPRGVYCGAIGFMGPGPKAVFNVAIRTLTLQKNIGEIGIGSGVTMDSDPEGEYDETLLKMAFLKNSFEDFSIFETMRLDQDGSIFLLKEHLDRMENSAFYFGFPFDRQEILKRIEGEIQSILPISNSLILKCELKRTGEIRFSTRPLEHQLDQIRVCISDVRIDPKNRFLYHKTTKRDLYDRELKRARERGFWDCIFINESGEVTEGAVTNVFVEKDDSLITPPISAGLLAGILRGKLIEEGRARVGRLTLHDLKNFPVYLGNSVRGLLRAFIPDHAARKFAEDARQRAYRRT</sequence>
<dbReference type="AlphaFoldDB" id="A0A1B9F4I6"/>
<dbReference type="Pfam" id="PF01063">
    <property type="entry name" value="Aminotran_4"/>
    <property type="match status" value="1"/>
</dbReference>
<dbReference type="STRING" id="1156395.DBT_1643"/>
<dbReference type="Proteomes" id="UP000093080">
    <property type="component" value="Unassembled WGS sequence"/>
</dbReference>
<dbReference type="InterPro" id="IPR015890">
    <property type="entry name" value="Chorismate_C"/>
</dbReference>
<dbReference type="InterPro" id="IPR005802">
    <property type="entry name" value="ADC_synth_comp_1"/>
</dbReference>
<dbReference type="PATRIC" id="fig|1156395.6.peg.1659"/>
<dbReference type="PANTHER" id="PTHR11236:SF50">
    <property type="entry name" value="AMINODEOXYCHORISMATE SYNTHASE COMPONENT 1"/>
    <property type="match status" value="1"/>
</dbReference>
<dbReference type="InterPro" id="IPR001544">
    <property type="entry name" value="Aminotrans_IV"/>
</dbReference>
<dbReference type="SUPFAM" id="SSF56752">
    <property type="entry name" value="D-aminoacid aminotransferase-like PLP-dependent enzymes"/>
    <property type="match status" value="1"/>
</dbReference>
<evidence type="ECO:0000256" key="4">
    <source>
        <dbReference type="RuleBase" id="RU004516"/>
    </source>
</evidence>
<dbReference type="PANTHER" id="PTHR11236">
    <property type="entry name" value="AMINOBENZOATE/ANTHRANILATE SYNTHASE"/>
    <property type="match status" value="1"/>
</dbReference>
<proteinExistence type="inferred from homology"/>
<dbReference type="InterPro" id="IPR005801">
    <property type="entry name" value="ADC_synthase"/>
</dbReference>
<dbReference type="Pfam" id="PF00425">
    <property type="entry name" value="Chorismate_bind"/>
    <property type="match status" value="1"/>
</dbReference>
<evidence type="ECO:0000256" key="3">
    <source>
        <dbReference type="ARBA" id="ARBA00022898"/>
    </source>
</evidence>
<dbReference type="RefSeq" id="WP_067618808.1">
    <property type="nucleotide sequence ID" value="NZ_MAGO01000008.1"/>
</dbReference>
<dbReference type="Gene3D" id="3.30.470.10">
    <property type="match status" value="1"/>
</dbReference>
<organism evidence="6 7">
    <name type="scientific">Dissulfuribacter thermophilus</name>
    <dbReference type="NCBI Taxonomy" id="1156395"/>
    <lineage>
        <taxon>Bacteria</taxon>
        <taxon>Pseudomonadati</taxon>
        <taxon>Thermodesulfobacteriota</taxon>
        <taxon>Dissulfuribacteria</taxon>
        <taxon>Dissulfuribacterales</taxon>
        <taxon>Dissulfuribacteraceae</taxon>
        <taxon>Dissulfuribacter</taxon>
    </lineage>
</organism>
<dbReference type="GO" id="GO:0009396">
    <property type="term" value="P:folic acid-containing compound biosynthetic process"/>
    <property type="evidence" value="ECO:0007669"/>
    <property type="project" value="InterPro"/>
</dbReference>
<keyword evidence="7" id="KW-1185">Reference proteome</keyword>
<evidence type="ECO:0000259" key="5">
    <source>
        <dbReference type="Pfam" id="PF00425"/>
    </source>
</evidence>
<feature type="domain" description="Chorismate-utilising enzyme C-terminal" evidence="5">
    <location>
        <begin position="149"/>
        <end position="400"/>
    </location>
</feature>
<gene>
    <name evidence="6" type="ORF">DBT_1643</name>
</gene>
<dbReference type="NCBIfam" id="TIGR00553">
    <property type="entry name" value="pabB"/>
    <property type="match status" value="1"/>
</dbReference>
<evidence type="ECO:0000256" key="2">
    <source>
        <dbReference type="ARBA" id="ARBA00009320"/>
    </source>
</evidence>
<dbReference type="Gene3D" id="3.60.120.10">
    <property type="entry name" value="Anthranilate synthase"/>
    <property type="match status" value="1"/>
</dbReference>
<evidence type="ECO:0000313" key="6">
    <source>
        <dbReference type="EMBL" id="OCC14848.1"/>
    </source>
</evidence>
<dbReference type="InterPro" id="IPR018300">
    <property type="entry name" value="Aminotrans_IV_CS"/>
</dbReference>
<dbReference type="OrthoDB" id="9803598at2"/>
<dbReference type="PROSITE" id="PS00770">
    <property type="entry name" value="AA_TRANSFER_CLASS_4"/>
    <property type="match status" value="1"/>
</dbReference>
<evidence type="ECO:0000256" key="1">
    <source>
        <dbReference type="ARBA" id="ARBA00001933"/>
    </source>
</evidence>
<dbReference type="InterPro" id="IPR043131">
    <property type="entry name" value="BCAT-like_N"/>
</dbReference>
<dbReference type="PRINTS" id="PR00095">
    <property type="entry name" value="ANTSNTHASEI"/>
</dbReference>
<comment type="similarity">
    <text evidence="2">Belongs to the class-IV pyridoxal-phosphate-dependent aminotransferase family.</text>
</comment>
<name>A0A1B9F4I6_9BACT</name>
<reference evidence="6 7" key="1">
    <citation type="submission" date="2016-06" db="EMBL/GenBank/DDBJ databases">
        <title>Respiratory ammonification of nitrate coupled to the oxidation of elemental sulfur in deep-sea autotrophic thermophilic bacteria.</title>
        <authorList>
            <person name="Slobodkina G.B."/>
            <person name="Mardanov A.V."/>
            <person name="Ravin N.V."/>
            <person name="Frolova A.A."/>
            <person name="Viryasiv M.B."/>
            <person name="Chernyh N.A."/>
            <person name="Bonch-Osmolovskaya E.A."/>
            <person name="Slobodkin A.I."/>
        </authorList>
    </citation>
    <scope>NUCLEOTIDE SEQUENCE [LARGE SCALE GENOMIC DNA]</scope>
    <source>
        <strain evidence="6 7">S69</strain>
    </source>
</reference>
<keyword evidence="3 4" id="KW-0663">Pyridoxal phosphate</keyword>
<dbReference type="SUPFAM" id="SSF56322">
    <property type="entry name" value="ADC synthase"/>
    <property type="match status" value="1"/>
</dbReference>
<dbReference type="InterPro" id="IPR019999">
    <property type="entry name" value="Anth_synth_I-like"/>
</dbReference>
<dbReference type="InterPro" id="IPR036038">
    <property type="entry name" value="Aminotransferase-like"/>
</dbReference>
<dbReference type="InterPro" id="IPR043132">
    <property type="entry name" value="BCAT-like_C"/>
</dbReference>
<protein>
    <submittedName>
        <fullName evidence="6">Para-aminobenzoate synthase, aminase component</fullName>
    </submittedName>
</protein>
<accession>A0A1B9F4I6</accession>
<evidence type="ECO:0000313" key="7">
    <source>
        <dbReference type="Proteomes" id="UP000093080"/>
    </source>
</evidence>
<comment type="cofactor">
    <cofactor evidence="1 4">
        <name>pyridoxal 5'-phosphate</name>
        <dbReference type="ChEBI" id="CHEBI:597326"/>
    </cofactor>
</comment>
<dbReference type="EMBL" id="MAGO01000008">
    <property type="protein sequence ID" value="OCC14848.1"/>
    <property type="molecule type" value="Genomic_DNA"/>
</dbReference>
<comment type="caution">
    <text evidence="6">The sequence shown here is derived from an EMBL/GenBank/DDBJ whole genome shotgun (WGS) entry which is preliminary data.</text>
</comment>
<dbReference type="GO" id="GO:0000162">
    <property type="term" value="P:L-tryptophan biosynthetic process"/>
    <property type="evidence" value="ECO:0007669"/>
    <property type="project" value="TreeGrafter"/>
</dbReference>
<dbReference type="Gene3D" id="3.20.10.10">
    <property type="entry name" value="D-amino Acid Aminotransferase, subunit A, domain 2"/>
    <property type="match status" value="1"/>
</dbReference>